<dbReference type="SUPFAM" id="SSF159664">
    <property type="entry name" value="CobE/GbiG C-terminal domain-like"/>
    <property type="match status" value="1"/>
</dbReference>
<evidence type="ECO:0000313" key="2">
    <source>
        <dbReference type="EMBL" id="MDO7836665.1"/>
    </source>
</evidence>
<comment type="caution">
    <text evidence="2">The sequence shown here is derived from an EMBL/GenBank/DDBJ whole genome shotgun (WGS) entry which is preliminary data.</text>
</comment>
<accession>A0ABT8ZSG3</accession>
<dbReference type="Pfam" id="PF01890">
    <property type="entry name" value="CbiG_C"/>
    <property type="match status" value="1"/>
</dbReference>
<dbReference type="InterPro" id="IPR002750">
    <property type="entry name" value="CobE/GbiG_C"/>
</dbReference>
<gene>
    <name evidence="2" type="ORF">Q4610_16585</name>
</gene>
<organism evidence="2 3">
    <name type="scientific">Sphingobium cyanobacteriorum</name>
    <dbReference type="NCBI Taxonomy" id="3063954"/>
    <lineage>
        <taxon>Bacteria</taxon>
        <taxon>Pseudomonadati</taxon>
        <taxon>Pseudomonadota</taxon>
        <taxon>Alphaproteobacteria</taxon>
        <taxon>Sphingomonadales</taxon>
        <taxon>Sphingomonadaceae</taxon>
        <taxon>Sphingobium</taxon>
    </lineage>
</organism>
<evidence type="ECO:0000259" key="1">
    <source>
        <dbReference type="Pfam" id="PF01890"/>
    </source>
</evidence>
<dbReference type="RefSeq" id="WP_304537085.1">
    <property type="nucleotide sequence ID" value="NZ_JAUQOM010000010.1"/>
</dbReference>
<evidence type="ECO:0000313" key="3">
    <source>
        <dbReference type="Proteomes" id="UP001176471"/>
    </source>
</evidence>
<protein>
    <submittedName>
        <fullName evidence="2">Cobalamin biosynthesis protein</fullName>
    </submittedName>
</protein>
<dbReference type="Proteomes" id="UP001176471">
    <property type="component" value="Unassembled WGS sequence"/>
</dbReference>
<sequence>MIVAGFGCRAGASAVSLRAALDRAQRGVPPITLLAAPHDKLPALAPLAATLGLPITGIAPDALTVIVTPTQSTASLMARGVGSLCEAAALAAAGPGATLIGRRVMSPDRMATCAIAQGQTP</sequence>
<dbReference type="EMBL" id="JAUQOM010000010">
    <property type="protein sequence ID" value="MDO7836665.1"/>
    <property type="molecule type" value="Genomic_DNA"/>
</dbReference>
<feature type="domain" description="CobE/GbiG C-terminal" evidence="1">
    <location>
        <begin position="2"/>
        <end position="116"/>
    </location>
</feature>
<name>A0ABT8ZSG3_9SPHN</name>
<proteinExistence type="predicted"/>
<reference evidence="2" key="1">
    <citation type="submission" date="2023-07" db="EMBL/GenBank/DDBJ databases">
        <title>Bacterial whole genome sequence for Sphingobium sp. HBC34.</title>
        <authorList>
            <person name="Le V."/>
            <person name="Ko S.-R."/>
            <person name="Ahn C.-Y."/>
            <person name="Oh H.-M."/>
        </authorList>
    </citation>
    <scope>NUCLEOTIDE SEQUENCE</scope>
    <source>
        <strain evidence="2">HBC34</strain>
    </source>
</reference>
<dbReference type="Gene3D" id="3.30.420.180">
    <property type="entry name" value="CobE/GbiG C-terminal domain"/>
    <property type="match status" value="1"/>
</dbReference>
<dbReference type="InterPro" id="IPR036518">
    <property type="entry name" value="CobE/GbiG_C_sf"/>
</dbReference>
<keyword evidence="3" id="KW-1185">Reference proteome</keyword>